<protein>
    <submittedName>
        <fullName evidence="2">Flagella basal body P-ring formation protein FlgA</fullName>
    </submittedName>
</protein>
<keyword evidence="2" id="KW-0969">Cilium</keyword>
<keyword evidence="2" id="KW-0282">Flagellum</keyword>
<feature type="domain" description="Flagella basal body P-ring formation protein FlgA SAF" evidence="1">
    <location>
        <begin position="26"/>
        <end position="84"/>
    </location>
</feature>
<reference evidence="2 3" key="1">
    <citation type="submission" date="2022-05" db="EMBL/GenBank/DDBJ databases">
        <title>S8-45 Sphingomonas ultraviolaceadurans.</title>
        <authorList>
            <person name="Liu Y."/>
        </authorList>
    </citation>
    <scope>NUCLEOTIDE SEQUENCE [LARGE SCALE GENOMIC DNA]</scope>
    <source>
        <strain evidence="2 3">S8-45</strain>
    </source>
</reference>
<dbReference type="Proteomes" id="UP000831921">
    <property type="component" value="Chromosome"/>
</dbReference>
<dbReference type="InterPro" id="IPR039246">
    <property type="entry name" value="Flagellar_FlgA"/>
</dbReference>
<proteinExistence type="predicted"/>
<name>A0ABY5MUP2_9SPHN</name>
<dbReference type="Pfam" id="PF13144">
    <property type="entry name" value="ChapFlgA"/>
    <property type="match status" value="1"/>
</dbReference>
<evidence type="ECO:0000313" key="3">
    <source>
        <dbReference type="Proteomes" id="UP000831921"/>
    </source>
</evidence>
<evidence type="ECO:0000259" key="1">
    <source>
        <dbReference type="Pfam" id="PF13144"/>
    </source>
</evidence>
<accession>A0ABY5MUP2</accession>
<keyword evidence="3" id="KW-1185">Reference proteome</keyword>
<dbReference type="EMBL" id="CP097253">
    <property type="protein sequence ID" value="UUR07511.1"/>
    <property type="molecule type" value="Genomic_DNA"/>
</dbReference>
<gene>
    <name evidence="2" type="ORF">M1K48_11265</name>
</gene>
<keyword evidence="2" id="KW-0966">Cell projection</keyword>
<sequence>MSALLLFLAAQAVDPLAPLGPAVPRVKAERVVRRGETVTLRVRQGALTISTPARALGDAAAGERVRLVVTATRRTLDAVAEAPGIARLTER</sequence>
<organism evidence="2 3">
    <name type="scientific">Sphingomonas glaciei</name>
    <dbReference type="NCBI Taxonomy" id="2938948"/>
    <lineage>
        <taxon>Bacteria</taxon>
        <taxon>Pseudomonadati</taxon>
        <taxon>Pseudomonadota</taxon>
        <taxon>Alphaproteobacteria</taxon>
        <taxon>Sphingomonadales</taxon>
        <taxon>Sphingomonadaceae</taxon>
        <taxon>Sphingomonas</taxon>
    </lineage>
</organism>
<dbReference type="PANTHER" id="PTHR36307:SF1">
    <property type="entry name" value="FLAGELLA BASAL BODY P-RING FORMATION PROTEIN FLGA"/>
    <property type="match status" value="1"/>
</dbReference>
<dbReference type="PANTHER" id="PTHR36307">
    <property type="entry name" value="FLAGELLA BASAL BODY P-RING FORMATION PROTEIN FLGA"/>
    <property type="match status" value="1"/>
</dbReference>
<dbReference type="InterPro" id="IPR017585">
    <property type="entry name" value="SAF_FlgA"/>
</dbReference>
<dbReference type="RefSeq" id="WP_249455249.1">
    <property type="nucleotide sequence ID" value="NZ_CP097253.1"/>
</dbReference>
<evidence type="ECO:0000313" key="2">
    <source>
        <dbReference type="EMBL" id="UUR07511.1"/>
    </source>
</evidence>
<dbReference type="Gene3D" id="2.30.30.760">
    <property type="match status" value="1"/>
</dbReference>